<gene>
    <name evidence="1" type="ORF">BaRGS_00003420</name>
</gene>
<keyword evidence="2" id="KW-1185">Reference proteome</keyword>
<protein>
    <submittedName>
        <fullName evidence="1">Uncharacterized protein</fullName>
    </submittedName>
</protein>
<sequence length="74" mass="8075">MGLSKRVGVGESGARRQQGLEVTLQIRVFGNGQKRGDPRLCHKLNGQSFIGREYCKLPVLQSAPVKVSPALPYP</sequence>
<dbReference type="AlphaFoldDB" id="A0ABD0M1H4"/>
<dbReference type="EMBL" id="JACVVK020000011">
    <property type="protein sequence ID" value="KAK7505258.1"/>
    <property type="molecule type" value="Genomic_DNA"/>
</dbReference>
<dbReference type="Proteomes" id="UP001519460">
    <property type="component" value="Unassembled WGS sequence"/>
</dbReference>
<proteinExistence type="predicted"/>
<comment type="caution">
    <text evidence="1">The sequence shown here is derived from an EMBL/GenBank/DDBJ whole genome shotgun (WGS) entry which is preliminary data.</text>
</comment>
<reference evidence="1 2" key="1">
    <citation type="journal article" date="2023" name="Sci. Data">
        <title>Genome assembly of the Korean intertidal mud-creeper Batillaria attramentaria.</title>
        <authorList>
            <person name="Patra A.K."/>
            <person name="Ho P.T."/>
            <person name="Jun S."/>
            <person name="Lee S.J."/>
            <person name="Kim Y."/>
            <person name="Won Y.J."/>
        </authorList>
    </citation>
    <scope>NUCLEOTIDE SEQUENCE [LARGE SCALE GENOMIC DNA]</scope>
    <source>
        <strain evidence="1">Wonlab-2016</strain>
    </source>
</reference>
<organism evidence="1 2">
    <name type="scientific">Batillaria attramentaria</name>
    <dbReference type="NCBI Taxonomy" id="370345"/>
    <lineage>
        <taxon>Eukaryota</taxon>
        <taxon>Metazoa</taxon>
        <taxon>Spiralia</taxon>
        <taxon>Lophotrochozoa</taxon>
        <taxon>Mollusca</taxon>
        <taxon>Gastropoda</taxon>
        <taxon>Caenogastropoda</taxon>
        <taxon>Sorbeoconcha</taxon>
        <taxon>Cerithioidea</taxon>
        <taxon>Batillariidae</taxon>
        <taxon>Batillaria</taxon>
    </lineage>
</organism>
<evidence type="ECO:0000313" key="2">
    <source>
        <dbReference type="Proteomes" id="UP001519460"/>
    </source>
</evidence>
<evidence type="ECO:0000313" key="1">
    <source>
        <dbReference type="EMBL" id="KAK7505258.1"/>
    </source>
</evidence>
<accession>A0ABD0M1H4</accession>
<name>A0ABD0M1H4_9CAEN</name>